<sequence>MKKLLAILLLAATATSAQDLQGNDTASNWKGTHHARFGIWNSICDERVEYGELVQRCYIRWVDVFSPRPNFAGQFIFIVPEDTGYKVEFGIEPGTFFHPNGFRIERAGEAVWRTRWPGCLTGLGCDFYEDDADDLIGQMRQGGAFLFDFRDRHGVSRKLNWPLDGFDGAWADFQQQSRLRDLIE</sequence>
<dbReference type="OrthoDB" id="7704372at2"/>
<evidence type="ECO:0000256" key="1">
    <source>
        <dbReference type="SAM" id="SignalP"/>
    </source>
</evidence>
<dbReference type="InterPro" id="IPR038696">
    <property type="entry name" value="IalB_sf"/>
</dbReference>
<reference evidence="3" key="1">
    <citation type="submission" date="2015-12" db="EMBL/GenBank/DDBJ databases">
        <authorList>
            <person name="Zhang G."/>
            <person name="Stingl U."/>
        </authorList>
    </citation>
    <scope>NUCLEOTIDE SEQUENCE [LARGE SCALE GENOMIC DNA]</scope>
    <source>
        <strain evidence="3">ZGT108</strain>
    </source>
</reference>
<dbReference type="STRING" id="1685378.AVO44_05465"/>
<organism evidence="2 3">
    <name type="scientific">Ruegeria profundi</name>
    <dbReference type="NCBI Taxonomy" id="1685378"/>
    <lineage>
        <taxon>Bacteria</taxon>
        <taxon>Pseudomonadati</taxon>
        <taxon>Pseudomonadota</taxon>
        <taxon>Alphaproteobacteria</taxon>
        <taxon>Rhodobacterales</taxon>
        <taxon>Roseobacteraceae</taxon>
        <taxon>Ruegeria</taxon>
    </lineage>
</organism>
<dbReference type="RefSeq" id="WP_068333698.1">
    <property type="nucleotide sequence ID" value="NZ_LQBP01000002.1"/>
</dbReference>
<dbReference type="Proteomes" id="UP000053690">
    <property type="component" value="Unassembled WGS sequence"/>
</dbReference>
<protein>
    <recommendedName>
        <fullName evidence="4">Invasion protein</fullName>
    </recommendedName>
</protein>
<name>A0A0X3TZT4_9RHOB</name>
<gene>
    <name evidence="2" type="ORF">AVO44_05465</name>
</gene>
<keyword evidence="1" id="KW-0732">Signal</keyword>
<proteinExistence type="predicted"/>
<feature type="chain" id="PRO_5007054543" description="Invasion protein" evidence="1">
    <location>
        <begin position="18"/>
        <end position="184"/>
    </location>
</feature>
<dbReference type="Gene3D" id="2.60.40.1880">
    <property type="entry name" value="Invasion associated locus B (IalB) protein"/>
    <property type="match status" value="1"/>
</dbReference>
<dbReference type="AlphaFoldDB" id="A0A0X3TZT4"/>
<keyword evidence="3" id="KW-1185">Reference proteome</keyword>
<feature type="signal peptide" evidence="1">
    <location>
        <begin position="1"/>
        <end position="17"/>
    </location>
</feature>
<evidence type="ECO:0008006" key="4">
    <source>
        <dbReference type="Google" id="ProtNLM"/>
    </source>
</evidence>
<comment type="caution">
    <text evidence="2">The sequence shown here is derived from an EMBL/GenBank/DDBJ whole genome shotgun (WGS) entry which is preliminary data.</text>
</comment>
<dbReference type="EMBL" id="LQBP01000002">
    <property type="protein sequence ID" value="KUJ81303.1"/>
    <property type="molecule type" value="Genomic_DNA"/>
</dbReference>
<accession>A0A0X3TZT4</accession>
<evidence type="ECO:0000313" key="2">
    <source>
        <dbReference type="EMBL" id="KUJ81303.1"/>
    </source>
</evidence>
<evidence type="ECO:0000313" key="3">
    <source>
        <dbReference type="Proteomes" id="UP000053690"/>
    </source>
</evidence>